<feature type="binding site" description="axial binding residue" evidence="6">
    <location>
        <position position="66"/>
    </location>
    <ligand>
        <name>heme c</name>
        <dbReference type="ChEBI" id="CHEBI:61717"/>
        <label>1</label>
    </ligand>
    <ligandPart>
        <name>Fe</name>
        <dbReference type="ChEBI" id="CHEBI:18248"/>
    </ligandPart>
</feature>
<feature type="binding site" description="axial binding residue" evidence="6">
    <location>
        <position position="89"/>
    </location>
    <ligand>
        <name>heme c</name>
        <dbReference type="ChEBI" id="CHEBI:61717"/>
        <label>1</label>
    </ligand>
    <ligandPart>
        <name>Fe</name>
        <dbReference type="ChEBI" id="CHEBI:18248"/>
    </ligandPart>
</feature>
<dbReference type="KEGG" id="dwd:DSCW_41440"/>
<evidence type="ECO:0000256" key="4">
    <source>
        <dbReference type="ARBA" id="ARBA00022982"/>
    </source>
</evidence>
<dbReference type="GO" id="GO:0046872">
    <property type="term" value="F:metal ion binding"/>
    <property type="evidence" value="ECO:0007669"/>
    <property type="project" value="UniProtKB-KW"/>
</dbReference>
<feature type="signal peptide" evidence="7">
    <location>
        <begin position="1"/>
        <end position="24"/>
    </location>
</feature>
<dbReference type="Proteomes" id="UP000427769">
    <property type="component" value="Chromosome"/>
</dbReference>
<reference evidence="9 10" key="1">
    <citation type="submission" date="2019-11" db="EMBL/GenBank/DDBJ databases">
        <title>Comparative genomics of hydrocarbon-degrading Desulfosarcina strains.</title>
        <authorList>
            <person name="Watanabe M."/>
            <person name="Kojima H."/>
            <person name="Fukui M."/>
        </authorList>
    </citation>
    <scope>NUCLEOTIDE SEQUENCE [LARGE SCALE GENOMIC DNA]</scope>
    <source>
        <strain evidence="9 10">PP31</strain>
    </source>
</reference>
<evidence type="ECO:0000313" key="9">
    <source>
        <dbReference type="EMBL" id="BBO76727.1"/>
    </source>
</evidence>
<evidence type="ECO:0000256" key="1">
    <source>
        <dbReference type="ARBA" id="ARBA00022448"/>
    </source>
</evidence>
<evidence type="ECO:0000259" key="8">
    <source>
        <dbReference type="Pfam" id="PF02085"/>
    </source>
</evidence>
<feature type="domain" description="Class III cytochrome C" evidence="8">
    <location>
        <begin position="33"/>
        <end position="154"/>
    </location>
</feature>
<feature type="binding site" description="axial binding residue" evidence="6">
    <location>
        <position position="130"/>
    </location>
    <ligand>
        <name>heme c</name>
        <dbReference type="ChEBI" id="CHEBI:61717"/>
        <label>1</label>
    </ligand>
    <ligandPart>
        <name>Fe</name>
        <dbReference type="ChEBI" id="CHEBI:18248"/>
    </ligandPart>
</feature>
<dbReference type="EMBL" id="AP021875">
    <property type="protein sequence ID" value="BBO76727.1"/>
    <property type="molecule type" value="Genomic_DNA"/>
</dbReference>
<feature type="binding site" description="covalent" evidence="6">
    <location>
        <position position="133"/>
    </location>
    <ligand>
        <name>heme c</name>
        <dbReference type="ChEBI" id="CHEBI:61717"/>
        <label>4</label>
    </ligand>
</feature>
<keyword evidence="7" id="KW-0732">Signal</keyword>
<keyword evidence="4" id="KW-0249">Electron transport</keyword>
<feature type="binding site" description="covalent" evidence="6">
    <location>
        <position position="67"/>
    </location>
    <ligand>
        <name>heme c</name>
        <dbReference type="ChEBI" id="CHEBI:61717"/>
        <label>1</label>
    </ligand>
</feature>
<dbReference type="GO" id="GO:0009055">
    <property type="term" value="F:electron transfer activity"/>
    <property type="evidence" value="ECO:0007669"/>
    <property type="project" value="InterPro"/>
</dbReference>
<dbReference type="AlphaFoldDB" id="A0A5K7ZL44"/>
<keyword evidence="2 6" id="KW-0349">Heme</keyword>
<gene>
    <name evidence="9" type="ORF">DSCW_41440</name>
</gene>
<dbReference type="RefSeq" id="WP_155305536.1">
    <property type="nucleotide sequence ID" value="NZ_AP021875.1"/>
</dbReference>
<protein>
    <recommendedName>
        <fullName evidence="8">Class III cytochrome C domain-containing protein</fullName>
    </recommendedName>
</protein>
<dbReference type="CDD" id="cd08168">
    <property type="entry name" value="Cytochrom_C3"/>
    <property type="match status" value="1"/>
</dbReference>
<dbReference type="SUPFAM" id="SSF48695">
    <property type="entry name" value="Multiheme cytochromes"/>
    <property type="match status" value="1"/>
</dbReference>
<feature type="binding site" description="axial binding residue" evidence="6">
    <location>
        <position position="54"/>
    </location>
    <ligand>
        <name>heme c</name>
        <dbReference type="ChEBI" id="CHEBI:61717"/>
        <label>3</label>
    </ligand>
    <ligandPart>
        <name>Fe</name>
        <dbReference type="ChEBI" id="CHEBI:18248"/>
    </ligandPart>
</feature>
<sequence length="159" mass="17718">MGKRTIILAAVCVALMFAAGPIYAATAVDDVIKMENKAYKEHEKGIVTFSHKKHNEEYKVGCGECHHDDKGKPLNDLKMGDDVKNCIECHKTPGKMPGSVKKDLKANKASKKEIKAKELEYHAEALHENCISCHKDYNKKNKTKAAPQACTKCHPKKKK</sequence>
<dbReference type="InterPro" id="IPR020942">
    <property type="entry name" value="Cyt_c_III_dom"/>
</dbReference>
<dbReference type="Gene3D" id="3.90.10.10">
    <property type="entry name" value="Cytochrome C3"/>
    <property type="match status" value="2"/>
</dbReference>
<evidence type="ECO:0000313" key="10">
    <source>
        <dbReference type="Proteomes" id="UP000427769"/>
    </source>
</evidence>
<feature type="binding site" description="axial binding residue" evidence="6">
    <location>
        <position position="134"/>
    </location>
    <ligand>
        <name>heme c</name>
        <dbReference type="ChEBI" id="CHEBI:61717"/>
        <label>1</label>
    </ligand>
    <ligandPart>
        <name>Fe</name>
        <dbReference type="ChEBI" id="CHEBI:18248"/>
    </ligandPart>
</feature>
<keyword evidence="5 6" id="KW-0408">Iron</keyword>
<proteinExistence type="predicted"/>
<evidence type="ECO:0000256" key="3">
    <source>
        <dbReference type="ARBA" id="ARBA00022723"/>
    </source>
</evidence>
<feature type="binding site" description="axial binding residue" evidence="6">
    <location>
        <position position="51"/>
    </location>
    <ligand>
        <name>heme c</name>
        <dbReference type="ChEBI" id="CHEBI:61717"/>
        <label>1</label>
    </ligand>
    <ligandPart>
        <name>Fe</name>
        <dbReference type="ChEBI" id="CHEBI:18248"/>
    </ligandPart>
</feature>
<keyword evidence="10" id="KW-1185">Reference proteome</keyword>
<evidence type="ECO:0000256" key="7">
    <source>
        <dbReference type="SAM" id="SignalP"/>
    </source>
</evidence>
<evidence type="ECO:0000256" key="6">
    <source>
        <dbReference type="PIRSR" id="PIRSR602322-1"/>
    </source>
</evidence>
<feature type="binding site" description="axial binding residue" evidence="6">
    <location>
        <position position="90"/>
    </location>
    <ligand>
        <name>heme c</name>
        <dbReference type="ChEBI" id="CHEBI:61717"/>
        <label>1</label>
    </ligand>
    <ligandPart>
        <name>Fe</name>
        <dbReference type="ChEBI" id="CHEBI:18248"/>
    </ligandPart>
</feature>
<comment type="cofactor">
    <cofactor evidence="6">
        <name>heme c</name>
        <dbReference type="ChEBI" id="CHEBI:61717"/>
    </cofactor>
    <text evidence="6">Binds 4 heme c groups covalently per monomer.</text>
</comment>
<evidence type="ECO:0000256" key="2">
    <source>
        <dbReference type="ARBA" id="ARBA00022617"/>
    </source>
</evidence>
<evidence type="ECO:0000256" key="5">
    <source>
        <dbReference type="ARBA" id="ARBA00023004"/>
    </source>
</evidence>
<name>A0A5K7ZL44_9BACT</name>
<accession>A0A5K7ZL44</accession>
<organism evidence="9 10">
    <name type="scientific">Desulfosarcina widdelii</name>
    <dbReference type="NCBI Taxonomy" id="947919"/>
    <lineage>
        <taxon>Bacteria</taxon>
        <taxon>Pseudomonadati</taxon>
        <taxon>Thermodesulfobacteriota</taxon>
        <taxon>Desulfobacteria</taxon>
        <taxon>Desulfobacterales</taxon>
        <taxon>Desulfosarcinaceae</taxon>
        <taxon>Desulfosarcina</taxon>
    </lineage>
</organism>
<feature type="chain" id="PRO_5024348058" description="Class III cytochrome C domain-containing protein" evidence="7">
    <location>
        <begin position="25"/>
        <end position="159"/>
    </location>
</feature>
<dbReference type="OrthoDB" id="5421852at2"/>
<dbReference type="PRINTS" id="PR00609">
    <property type="entry name" value="CYTOCHROMEC3"/>
</dbReference>
<feature type="binding site" description="axial binding residue" evidence="6">
    <location>
        <position position="65"/>
    </location>
    <ligand>
        <name>heme c</name>
        <dbReference type="ChEBI" id="CHEBI:61717"/>
        <label>1</label>
    </ligand>
    <ligandPart>
        <name>Fe</name>
        <dbReference type="ChEBI" id="CHEBI:18248"/>
    </ligandPart>
</feature>
<feature type="binding site" description="axial binding residue" evidence="6">
    <location>
        <position position="150"/>
    </location>
    <ligand>
        <name>heme c</name>
        <dbReference type="ChEBI" id="CHEBI:61717"/>
        <label>1</label>
    </ligand>
    <ligandPart>
        <name>Fe</name>
        <dbReference type="ChEBI" id="CHEBI:18248"/>
    </ligandPart>
</feature>
<feature type="binding site" description="axial binding residue" evidence="6">
    <location>
        <position position="154"/>
    </location>
    <ligand>
        <name>heme c</name>
        <dbReference type="ChEBI" id="CHEBI:61717"/>
        <label>1</label>
    </ligand>
    <ligandPart>
        <name>Fe</name>
        <dbReference type="ChEBI" id="CHEBI:18248"/>
    </ligandPart>
</feature>
<dbReference type="InterPro" id="IPR036280">
    <property type="entry name" value="Multihaem_cyt_sf"/>
</dbReference>
<dbReference type="Pfam" id="PF02085">
    <property type="entry name" value="Cytochrom_CIII"/>
    <property type="match status" value="1"/>
</dbReference>
<keyword evidence="3 6" id="KW-0479">Metal-binding</keyword>
<dbReference type="GO" id="GO:0020037">
    <property type="term" value="F:heme binding"/>
    <property type="evidence" value="ECO:0007669"/>
    <property type="project" value="InterPro"/>
</dbReference>
<keyword evidence="1" id="KW-0813">Transport</keyword>
<feature type="binding site" description="axial binding residue" evidence="6">
    <location>
        <position position="86"/>
    </location>
    <ligand>
        <name>heme c</name>
        <dbReference type="ChEBI" id="CHEBI:61717"/>
        <label>2</label>
    </ligand>
    <ligandPart>
        <name>Fe</name>
        <dbReference type="ChEBI" id="CHEBI:18248"/>
    </ligandPart>
</feature>
<feature type="binding site" description="axial binding residue" evidence="6">
    <location>
        <position position="62"/>
    </location>
    <ligand>
        <name>heme c</name>
        <dbReference type="ChEBI" id="CHEBI:61717"/>
        <label>1</label>
    </ligand>
    <ligandPart>
        <name>Fe</name>
        <dbReference type="ChEBI" id="CHEBI:18248"/>
    </ligandPart>
</feature>
<feature type="binding site" description="axial binding residue" evidence="6">
    <location>
        <position position="153"/>
    </location>
    <ligand>
        <name>heme c</name>
        <dbReference type="ChEBI" id="CHEBI:61717"/>
        <label>1</label>
    </ligand>
    <ligandPart>
        <name>Fe</name>
        <dbReference type="ChEBI" id="CHEBI:18248"/>
    </ligandPart>
</feature>
<dbReference type="InterPro" id="IPR002322">
    <property type="entry name" value="Cyt_c_III"/>
</dbReference>